<reference evidence="2" key="1">
    <citation type="submission" date="2023-03" db="EMBL/GenBank/DDBJ databases">
        <title>Massive genome expansion in bonnet fungi (Mycena s.s.) driven by repeated elements and novel gene families across ecological guilds.</title>
        <authorList>
            <consortium name="Lawrence Berkeley National Laboratory"/>
            <person name="Harder C.B."/>
            <person name="Miyauchi S."/>
            <person name="Viragh M."/>
            <person name="Kuo A."/>
            <person name="Thoen E."/>
            <person name="Andreopoulos B."/>
            <person name="Lu D."/>
            <person name="Skrede I."/>
            <person name="Drula E."/>
            <person name="Henrissat B."/>
            <person name="Morin E."/>
            <person name="Kohler A."/>
            <person name="Barry K."/>
            <person name="LaButti K."/>
            <person name="Morin E."/>
            <person name="Salamov A."/>
            <person name="Lipzen A."/>
            <person name="Mereny Z."/>
            <person name="Hegedus B."/>
            <person name="Baldrian P."/>
            <person name="Stursova M."/>
            <person name="Weitz H."/>
            <person name="Taylor A."/>
            <person name="Grigoriev I.V."/>
            <person name="Nagy L.G."/>
            <person name="Martin F."/>
            <person name="Kauserud H."/>
        </authorList>
    </citation>
    <scope>NUCLEOTIDE SEQUENCE</scope>
    <source>
        <strain evidence="2">CBHHK067</strain>
    </source>
</reference>
<evidence type="ECO:0000256" key="1">
    <source>
        <dbReference type="SAM" id="MobiDB-lite"/>
    </source>
</evidence>
<dbReference type="Proteomes" id="UP001221757">
    <property type="component" value="Unassembled WGS sequence"/>
</dbReference>
<accession>A0AAD7GSS3</accession>
<feature type="region of interest" description="Disordered" evidence="1">
    <location>
        <begin position="297"/>
        <end position="389"/>
    </location>
</feature>
<name>A0AAD7GSS3_MYCRO</name>
<dbReference type="EMBL" id="JARKIE010000010">
    <property type="protein sequence ID" value="KAJ7704444.1"/>
    <property type="molecule type" value="Genomic_DNA"/>
</dbReference>
<feature type="compositionally biased region" description="Low complexity" evidence="1">
    <location>
        <begin position="125"/>
        <end position="153"/>
    </location>
</feature>
<evidence type="ECO:0000313" key="2">
    <source>
        <dbReference type="EMBL" id="KAJ7704444.1"/>
    </source>
</evidence>
<evidence type="ECO:0000313" key="3">
    <source>
        <dbReference type="Proteomes" id="UP001221757"/>
    </source>
</evidence>
<organism evidence="2 3">
    <name type="scientific">Mycena rosella</name>
    <name type="common">Pink bonnet</name>
    <name type="synonym">Agaricus rosellus</name>
    <dbReference type="NCBI Taxonomy" id="1033263"/>
    <lineage>
        <taxon>Eukaryota</taxon>
        <taxon>Fungi</taxon>
        <taxon>Dikarya</taxon>
        <taxon>Basidiomycota</taxon>
        <taxon>Agaricomycotina</taxon>
        <taxon>Agaricomycetes</taxon>
        <taxon>Agaricomycetidae</taxon>
        <taxon>Agaricales</taxon>
        <taxon>Marasmiineae</taxon>
        <taxon>Mycenaceae</taxon>
        <taxon>Mycena</taxon>
    </lineage>
</organism>
<proteinExistence type="predicted"/>
<feature type="compositionally biased region" description="Basic residues" evidence="1">
    <location>
        <begin position="68"/>
        <end position="77"/>
    </location>
</feature>
<dbReference type="AlphaFoldDB" id="A0AAD7GSS3"/>
<sequence length="389" mass="41377">MSMTVAQKGSATRAARAEESVCLEDIAFIAKNVGPRQAKTTAKKNAASFPQEDLVQDDEEIEEPQVKSKPKGSKTLRKYAPPPIAIDSESEPDLEPLKKQETVQHIDFTNLPLPVKSKAKATAKVVAKPVTPKATKAVPAPVVSSKNVKVVPATRKSAKLVAESASEDEQVTSEEPSDESDLSDVSGAQNDNNEGPNDKEFANELPQVICAKAHVSRTAASESGMDSDESHEIEDQSKSERCSQAKSTNGPANFFESDKEMPDAPSRFTVNRLRAAHSSEYALDVAIADALVGIPHPTRAHSRRSSTGSGWSSGMDLTIPDSEPDSGGDSEPDTPAPAPAAPRKPNKVSTAQRKKADLEKPKVRAPPAWGPAPGGKVALVIDIDRPESS</sequence>
<protein>
    <submittedName>
        <fullName evidence="2">Uncharacterized protein</fullName>
    </submittedName>
</protein>
<keyword evidence="3" id="KW-1185">Reference proteome</keyword>
<gene>
    <name evidence="2" type="ORF">B0H17DRAFT_1193678</name>
</gene>
<feature type="compositionally biased region" description="Basic and acidic residues" evidence="1">
    <location>
        <begin position="228"/>
        <end position="243"/>
    </location>
</feature>
<feature type="region of interest" description="Disordered" evidence="1">
    <location>
        <begin position="34"/>
        <end position="100"/>
    </location>
</feature>
<feature type="compositionally biased region" description="Low complexity" evidence="1">
    <location>
        <begin position="305"/>
        <end position="314"/>
    </location>
</feature>
<comment type="caution">
    <text evidence="2">The sequence shown here is derived from an EMBL/GenBank/DDBJ whole genome shotgun (WGS) entry which is preliminary data.</text>
</comment>
<feature type="region of interest" description="Disordered" evidence="1">
    <location>
        <begin position="125"/>
        <end position="264"/>
    </location>
</feature>
<feature type="compositionally biased region" description="Acidic residues" evidence="1">
    <location>
        <begin position="165"/>
        <end position="182"/>
    </location>
</feature>
<feature type="compositionally biased region" description="Acidic residues" evidence="1">
    <location>
        <begin position="54"/>
        <end position="63"/>
    </location>
</feature>
<feature type="compositionally biased region" description="Acidic residues" evidence="1">
    <location>
        <begin position="322"/>
        <end position="332"/>
    </location>
</feature>